<accession>A0A9X2D2L7</accession>
<dbReference type="EMBL" id="JAJKBJ010000019">
    <property type="protein sequence ID" value="MCL9685112.1"/>
    <property type="molecule type" value="Genomic_DNA"/>
</dbReference>
<sequence length="47" mass="5029">MASNDLMKGLALELNICFRINNQLPGNDQGCTLGFTAQPTLAAFSEV</sequence>
<reference evidence="1" key="1">
    <citation type="submission" date="2021-11" db="EMBL/GenBank/DDBJ databases">
        <title>Legionella maioricencis sp. nov., a new species isolated from hot water samples in Mallorca.</title>
        <authorList>
            <person name="Crespi S."/>
            <person name="Drasar V."/>
            <person name="Salva-Serra F."/>
            <person name="Jaen-Luchoro D."/>
            <person name="Pineiro-Iglesias B."/>
            <person name="Aliaga F."/>
            <person name="Fernandez-Juarez V."/>
            <person name="Coll G."/>
            <person name="Moore E.R.B."/>
            <person name="Bennasar-Figueras A."/>
        </authorList>
    </citation>
    <scope>NUCLEOTIDE SEQUENCE</scope>
    <source>
        <strain evidence="1">HCPI-6</strain>
    </source>
</reference>
<evidence type="ECO:0000313" key="2">
    <source>
        <dbReference type="Proteomes" id="UP001139721"/>
    </source>
</evidence>
<dbReference type="AlphaFoldDB" id="A0A9X2D2L7"/>
<comment type="caution">
    <text evidence="1">The sequence shown here is derived from an EMBL/GenBank/DDBJ whole genome shotgun (WGS) entry which is preliminary data.</text>
</comment>
<gene>
    <name evidence="1" type="ORF">LOX96_13480</name>
</gene>
<evidence type="ECO:0000313" key="1">
    <source>
        <dbReference type="EMBL" id="MCL9685112.1"/>
    </source>
</evidence>
<proteinExistence type="predicted"/>
<dbReference type="RefSeq" id="WP_250423014.1">
    <property type="nucleotide sequence ID" value="NZ_JAJKBJ010000019.1"/>
</dbReference>
<organism evidence="1 2">
    <name type="scientific">Legionella maioricensis</name>
    <dbReference type="NCBI Taxonomy" id="2896528"/>
    <lineage>
        <taxon>Bacteria</taxon>
        <taxon>Pseudomonadati</taxon>
        <taxon>Pseudomonadota</taxon>
        <taxon>Gammaproteobacteria</taxon>
        <taxon>Legionellales</taxon>
        <taxon>Legionellaceae</taxon>
        <taxon>Legionella</taxon>
    </lineage>
</organism>
<protein>
    <submittedName>
        <fullName evidence="1">Uncharacterized protein</fullName>
    </submittedName>
</protein>
<keyword evidence="2" id="KW-1185">Reference proteome</keyword>
<name>A0A9X2D2L7_9GAMM</name>
<dbReference type="Proteomes" id="UP001139721">
    <property type="component" value="Unassembled WGS sequence"/>
</dbReference>